<dbReference type="InterPro" id="IPR027417">
    <property type="entry name" value="P-loop_NTPase"/>
</dbReference>
<dbReference type="InterPro" id="IPR008533">
    <property type="entry name" value="DUF815"/>
</dbReference>
<dbReference type="GO" id="GO:0005524">
    <property type="term" value="F:ATP binding"/>
    <property type="evidence" value="ECO:0007669"/>
    <property type="project" value="UniProtKB-KW"/>
</dbReference>
<keyword evidence="3" id="KW-1185">Reference proteome</keyword>
<gene>
    <name evidence="2" type="ORF">PBV87_22055</name>
</gene>
<dbReference type="AlphaFoldDB" id="A0AA42DRU3"/>
<organism evidence="2 3">
    <name type="scientific">Holtiella tumoricola</name>
    <dbReference type="NCBI Taxonomy" id="3018743"/>
    <lineage>
        <taxon>Bacteria</taxon>
        <taxon>Bacillati</taxon>
        <taxon>Bacillota</taxon>
        <taxon>Clostridia</taxon>
        <taxon>Lachnospirales</taxon>
        <taxon>Cellulosilyticaceae</taxon>
        <taxon>Holtiella</taxon>
    </lineage>
</organism>
<comment type="caution">
    <text evidence="2">The sequence shown here is derived from an EMBL/GenBank/DDBJ whole genome shotgun (WGS) entry which is preliminary data.</text>
</comment>
<name>A0AA42DRU3_9FIRM</name>
<dbReference type="PANTHER" id="PTHR42935">
    <property type="entry name" value="SLR0930 PROTEIN"/>
    <property type="match status" value="1"/>
</dbReference>
<dbReference type="EMBL" id="JAQIFT010000074">
    <property type="protein sequence ID" value="MDA3734160.1"/>
    <property type="molecule type" value="Genomic_DNA"/>
</dbReference>
<dbReference type="Pfam" id="PF05673">
    <property type="entry name" value="DUF815"/>
    <property type="match status" value="1"/>
</dbReference>
<dbReference type="InterPro" id="IPR003593">
    <property type="entry name" value="AAA+_ATPase"/>
</dbReference>
<evidence type="ECO:0000259" key="1">
    <source>
        <dbReference type="SMART" id="SM00382"/>
    </source>
</evidence>
<keyword evidence="2" id="KW-0547">Nucleotide-binding</keyword>
<dbReference type="Gene3D" id="3.40.50.300">
    <property type="entry name" value="P-loop containing nucleotide triphosphate hydrolases"/>
    <property type="match status" value="1"/>
</dbReference>
<sequence>MKANLKLMKSWFVRLCVLRNLRQSELISQLEEVIEHFLEEKDLEILIEAYNSFTYKFYTIQPYQSLKGYIENKLLYGENLITYYLEQEKLIPQTIKQSLEIELNLLEQIGGINSKIFKQILLEHKDAVCMQGAIEGLLDWGNEEERCVEVLGREGWGDQAETLLEFYHQRGCGNFAKYYAFKWDDSKGYKEIVGIKKPDSIGLNDLIGYELQKQDILKNTHAFLKGYPANNLLLYGARGTGKSSMVKAILNHFASTTKLRMIEIRKDQLMHLKELMGLIQNKPYYFIIFIDDLAFEDKEETYTALKTILEGGLEEKPKHMVIYATSNRRHLIQEQMSENELHGNDTVEEKLSLSDRFGMRIGFSSPNKKEYLDIVKGIVAQRNIQIDEQVLEREALKWEMWNNGKSGRTAKQFVNYIEGELESL</sequence>
<dbReference type="CDD" id="cd00009">
    <property type="entry name" value="AAA"/>
    <property type="match status" value="1"/>
</dbReference>
<dbReference type="Proteomes" id="UP001169242">
    <property type="component" value="Unassembled WGS sequence"/>
</dbReference>
<dbReference type="SUPFAM" id="SSF52540">
    <property type="entry name" value="P-loop containing nucleoside triphosphate hydrolases"/>
    <property type="match status" value="1"/>
</dbReference>
<reference evidence="2" key="1">
    <citation type="journal article" date="2023" name="Int. J. Syst. Evol. Microbiol.">
        <title>&lt;i&gt;Holtiella tumoricola&lt;/i&gt; gen. nov. sp. nov., isolated from a human clinical sample.</title>
        <authorList>
            <person name="Allen-Vercoe E."/>
            <person name="Daigneault M.C."/>
            <person name="Vancuren S.J."/>
            <person name="Cochrane K."/>
            <person name="O'Neal L.L."/>
            <person name="Sankaranarayanan K."/>
            <person name="Lawson P.A."/>
        </authorList>
    </citation>
    <scope>NUCLEOTIDE SEQUENCE</scope>
    <source>
        <strain evidence="2">CC70A</strain>
    </source>
</reference>
<proteinExistence type="predicted"/>
<evidence type="ECO:0000313" key="3">
    <source>
        <dbReference type="Proteomes" id="UP001169242"/>
    </source>
</evidence>
<dbReference type="PANTHER" id="PTHR42935:SF1">
    <property type="entry name" value="SLR0930 PROTEIN"/>
    <property type="match status" value="1"/>
</dbReference>
<accession>A0AA42DRU3</accession>
<feature type="domain" description="AAA+ ATPase" evidence="1">
    <location>
        <begin position="228"/>
        <end position="367"/>
    </location>
</feature>
<keyword evidence="2" id="KW-0067">ATP-binding</keyword>
<evidence type="ECO:0000313" key="2">
    <source>
        <dbReference type="EMBL" id="MDA3734160.1"/>
    </source>
</evidence>
<dbReference type="RefSeq" id="WP_271013776.1">
    <property type="nucleotide sequence ID" value="NZ_JAQIFT010000074.1"/>
</dbReference>
<dbReference type="SMART" id="SM00382">
    <property type="entry name" value="AAA"/>
    <property type="match status" value="1"/>
</dbReference>
<protein>
    <submittedName>
        <fullName evidence="2">ATP-binding protein</fullName>
    </submittedName>
</protein>